<reference evidence="2 3" key="2">
    <citation type="submission" date="2018-11" db="EMBL/GenBank/DDBJ databases">
        <authorList>
            <consortium name="Pathogen Informatics"/>
        </authorList>
    </citation>
    <scope>NUCLEOTIDE SEQUENCE [LARGE SCALE GENOMIC DNA]</scope>
</reference>
<proteinExistence type="predicted"/>
<accession>A0A0N5D284</accession>
<dbReference type="EMBL" id="UYYF01004462">
    <property type="protein sequence ID" value="VDN04381.1"/>
    <property type="molecule type" value="Genomic_DNA"/>
</dbReference>
<name>A0A0N5D284_THECL</name>
<reference evidence="4" key="1">
    <citation type="submission" date="2017-02" db="UniProtKB">
        <authorList>
            <consortium name="WormBaseParasite"/>
        </authorList>
    </citation>
    <scope>IDENTIFICATION</scope>
</reference>
<keyword evidence="3" id="KW-1185">Reference proteome</keyword>
<sequence>MFSGDGEFEASHTYKSSSKCGKRIVRQAAKYNKDEIMIRNREASRSIVMLFAVGWLVGKPNSSIDFYD</sequence>
<dbReference type="Proteomes" id="UP000276776">
    <property type="component" value="Unassembled WGS sequence"/>
</dbReference>
<organism evidence="4">
    <name type="scientific">Thelazia callipaeda</name>
    <name type="common">Oriental eyeworm</name>
    <name type="synonym">Parasitic nematode</name>
    <dbReference type="NCBI Taxonomy" id="103827"/>
    <lineage>
        <taxon>Eukaryota</taxon>
        <taxon>Metazoa</taxon>
        <taxon>Ecdysozoa</taxon>
        <taxon>Nematoda</taxon>
        <taxon>Chromadorea</taxon>
        <taxon>Rhabditida</taxon>
        <taxon>Spirurina</taxon>
        <taxon>Spiruromorpha</taxon>
        <taxon>Thelazioidea</taxon>
        <taxon>Thelaziidae</taxon>
        <taxon>Thelazia</taxon>
    </lineage>
</organism>
<dbReference type="WBParaSite" id="TCLT_0000698301-mRNA-1">
    <property type="protein sequence ID" value="TCLT_0000698301-mRNA-1"/>
    <property type="gene ID" value="TCLT_0000698301"/>
</dbReference>
<gene>
    <name evidence="2" type="ORF">TCLT_LOCUS6972</name>
</gene>
<evidence type="ECO:0000256" key="1">
    <source>
        <dbReference type="SAM" id="MobiDB-lite"/>
    </source>
</evidence>
<evidence type="ECO:0000313" key="4">
    <source>
        <dbReference type="WBParaSite" id="TCLT_0000698301-mRNA-1"/>
    </source>
</evidence>
<evidence type="ECO:0000313" key="3">
    <source>
        <dbReference type="Proteomes" id="UP000276776"/>
    </source>
</evidence>
<protein>
    <submittedName>
        <fullName evidence="4">Transposase</fullName>
    </submittedName>
</protein>
<evidence type="ECO:0000313" key="2">
    <source>
        <dbReference type="EMBL" id="VDN04381.1"/>
    </source>
</evidence>
<dbReference type="AlphaFoldDB" id="A0A0N5D284"/>
<feature type="region of interest" description="Disordered" evidence="1">
    <location>
        <begin position="1"/>
        <end position="20"/>
    </location>
</feature>